<organism evidence="2 3">
    <name type="scientific">Toxoplasma gondii p89</name>
    <dbReference type="NCBI Taxonomy" id="943119"/>
    <lineage>
        <taxon>Eukaryota</taxon>
        <taxon>Sar</taxon>
        <taxon>Alveolata</taxon>
        <taxon>Apicomplexa</taxon>
        <taxon>Conoidasida</taxon>
        <taxon>Coccidia</taxon>
        <taxon>Eucoccidiorida</taxon>
        <taxon>Eimeriorina</taxon>
        <taxon>Sarcocystidae</taxon>
        <taxon>Toxoplasma</taxon>
    </lineage>
</organism>
<feature type="compositionally biased region" description="Basic and acidic residues" evidence="1">
    <location>
        <begin position="801"/>
        <end position="810"/>
    </location>
</feature>
<dbReference type="OrthoDB" id="361856at2759"/>
<protein>
    <submittedName>
        <fullName evidence="2">Uncharacterized protein</fullName>
    </submittedName>
</protein>
<feature type="region of interest" description="Disordered" evidence="1">
    <location>
        <begin position="792"/>
        <end position="824"/>
    </location>
</feature>
<comment type="caution">
    <text evidence="2">The sequence shown here is derived from an EMBL/GenBank/DDBJ whole genome shotgun (WGS) entry which is preliminary data.</text>
</comment>
<evidence type="ECO:0000256" key="1">
    <source>
        <dbReference type="SAM" id="MobiDB-lite"/>
    </source>
</evidence>
<feature type="region of interest" description="Disordered" evidence="1">
    <location>
        <begin position="302"/>
        <end position="322"/>
    </location>
</feature>
<feature type="compositionally biased region" description="Basic and acidic residues" evidence="1">
    <location>
        <begin position="666"/>
        <end position="679"/>
    </location>
</feature>
<name>A0A086J7A9_TOXGO</name>
<accession>A0A086J7A9</accession>
<dbReference type="EMBL" id="AEYI02002505">
    <property type="protein sequence ID" value="KFG28027.1"/>
    <property type="molecule type" value="Genomic_DNA"/>
</dbReference>
<feature type="compositionally biased region" description="Basic and acidic residues" evidence="1">
    <location>
        <begin position="198"/>
        <end position="212"/>
    </location>
</feature>
<dbReference type="AlphaFoldDB" id="A0A086J7A9"/>
<evidence type="ECO:0000313" key="2">
    <source>
        <dbReference type="EMBL" id="KFG28027.1"/>
    </source>
</evidence>
<feature type="compositionally biased region" description="Polar residues" evidence="1">
    <location>
        <begin position="166"/>
        <end position="194"/>
    </location>
</feature>
<feature type="compositionally biased region" description="Low complexity" evidence="1">
    <location>
        <begin position="691"/>
        <end position="701"/>
    </location>
</feature>
<evidence type="ECO:0000313" key="3">
    <source>
        <dbReference type="Proteomes" id="UP000028828"/>
    </source>
</evidence>
<feature type="compositionally biased region" description="Basic and acidic residues" evidence="1">
    <location>
        <begin position="702"/>
        <end position="720"/>
    </location>
</feature>
<reference evidence="2 3" key="1">
    <citation type="submission" date="2014-03" db="EMBL/GenBank/DDBJ databases">
        <authorList>
            <person name="Sibley D."/>
            <person name="Venepally P."/>
            <person name="Karamycheva S."/>
            <person name="Hadjithomas M."/>
            <person name="Khan A."/>
            <person name="Brunk B."/>
            <person name="Roos D."/>
            <person name="Caler E."/>
            <person name="Lorenzi H."/>
        </authorList>
    </citation>
    <scope>NUCLEOTIDE SEQUENCE [LARGE SCALE GENOMIC DNA]</scope>
    <source>
        <strain evidence="3">p89</strain>
    </source>
</reference>
<gene>
    <name evidence="2" type="ORF">TGP89_210490</name>
</gene>
<sequence length="924" mass="101618">MNCSRRQMLIRITGRRPTGSSSHSALLTPSLFSAVPFPVAPTDMISALGHASLFSRVSATQATPLLSLEFPRASCTACTGSLNDSRPVRGEDSGFHGNSWTLSSSVQVSTSPSTIQKQSLSARSHQQFIRTACHGRRRGIASVVEDVAESSRGATESCEPIEATIPSASLSGSLDGTAENTGDTLDLSSEQTDAGENEVIHTEEGRRKQTRPRIEGDRGWWYGAMQQAFQREIREWFVQKKQGTLFHIWRAPGVVFSSTKLVKSGFTPPPLPQWYFPVSLGEQQVKCPPALQSLFRLNRNQKAGEGPQAPGAARADPDEQRGSDRIEQSFPVCSLFFLSSSKSSAGFLMQQVVLHPETLYVAVTPDYDSLFTLLRLATRAFCMDPCSFQPFPNLRVLCTHPLHAPSFFPDNLVNEVHIHLSELPRAVESRSTSRCPLLASTFLPQLYPRLQAGANIFIGLEMSHASPGFSSRDREMSSCSCTHRSTEFENKLEVSRSRRLGETCESAKTAGDSAVRGGQKRPQTRHVDFVFPHPLGAKDGETPSSRDCLPVWDPDANLLHLLRATGCVSGLEAARGTLSGSLRVSEDACLYRTGHNGAGRAASDSRKSQTETGSGGAYQRKRKEFLFSMVECDRSGDIEEERFKRTPSLTGSGRFSSCHNPEYHLGDFSDRKNAEEKESPIVSTSVHDAWSSGGSSEVPSVSEEHSLLNQERKTPDEVSKDESAMLFAQSRPGRLLSLSIPTDRSRNQLQAQAFEAAKDQILPAIESDGWLGKGPFVPTWWSRLLPVSQIEPRGTAKTRNTRSDDLRPDAACHGSGKPKSDTERGMRRLRLASGGLIIIREGLGDDKTIRIRSRQQLISHTDRKALLHQSGMEGQAKLLDDTRHISRNGCWSTNKTTSGVSVQYVKLRKLAPSLPNFRFLEHCL</sequence>
<dbReference type="VEuPathDB" id="ToxoDB:TGP89_210490"/>
<feature type="region of interest" description="Disordered" evidence="1">
    <location>
        <begin position="595"/>
        <end position="618"/>
    </location>
</feature>
<dbReference type="Proteomes" id="UP000028828">
    <property type="component" value="Unassembled WGS sequence"/>
</dbReference>
<feature type="region of interest" description="Disordered" evidence="1">
    <location>
        <begin position="666"/>
        <end position="720"/>
    </location>
</feature>
<feature type="region of interest" description="Disordered" evidence="1">
    <location>
        <begin position="151"/>
        <end position="212"/>
    </location>
</feature>
<proteinExistence type="predicted"/>